<dbReference type="EMBL" id="LLZG01000239">
    <property type="protein sequence ID" value="KUL31898.1"/>
    <property type="molecule type" value="Genomic_DNA"/>
</dbReference>
<comment type="caution">
    <text evidence="1">The sequence shown here is derived from an EMBL/GenBank/DDBJ whole genome shotgun (WGS) entry which is preliminary data.</text>
</comment>
<dbReference type="Proteomes" id="UP000053923">
    <property type="component" value="Unassembled WGS sequence"/>
</dbReference>
<organism evidence="1 2">
    <name type="scientific">Streptomyces regalis</name>
    <dbReference type="NCBI Taxonomy" id="68262"/>
    <lineage>
        <taxon>Bacteria</taxon>
        <taxon>Bacillati</taxon>
        <taxon>Actinomycetota</taxon>
        <taxon>Actinomycetes</taxon>
        <taxon>Kitasatosporales</taxon>
        <taxon>Streptomycetaceae</taxon>
        <taxon>Streptomyces</taxon>
    </lineage>
</organism>
<protein>
    <submittedName>
        <fullName evidence="1">Uncharacterized protein</fullName>
    </submittedName>
</protein>
<proteinExistence type="predicted"/>
<accession>A0A101JS19</accession>
<dbReference type="AlphaFoldDB" id="A0A101JS19"/>
<reference evidence="2" key="1">
    <citation type="submission" date="2015-10" db="EMBL/GenBank/DDBJ databases">
        <authorList>
            <person name="Ju K.-S."/>
            <person name="Doroghazi J.R."/>
            <person name="Metcalf W.W."/>
        </authorList>
    </citation>
    <scope>NUCLEOTIDE SEQUENCE [LARGE SCALE GENOMIC DNA]</scope>
    <source>
        <strain evidence="2">NRRL 3151</strain>
    </source>
</reference>
<gene>
    <name evidence="1" type="ORF">ADL12_24285</name>
</gene>
<sequence>MSTAPIVLIAGTTAEAQQYCRETGLQPRDVIYASNPVTLHGLRRPAVVRVGSWQQRPDLADIEAALTVGSA</sequence>
<dbReference type="RefSeq" id="WP_059213627.1">
    <property type="nucleotide sequence ID" value="NZ_LLZG01000239.1"/>
</dbReference>
<keyword evidence="2" id="KW-1185">Reference proteome</keyword>
<evidence type="ECO:0000313" key="1">
    <source>
        <dbReference type="EMBL" id="KUL31898.1"/>
    </source>
</evidence>
<evidence type="ECO:0000313" key="2">
    <source>
        <dbReference type="Proteomes" id="UP000053923"/>
    </source>
</evidence>
<name>A0A101JS19_9ACTN</name>